<evidence type="ECO:0000313" key="2">
    <source>
        <dbReference type="EMBL" id="RIJ31104.1"/>
    </source>
</evidence>
<dbReference type="RefSeq" id="WP_119452604.1">
    <property type="nucleotide sequence ID" value="NZ_QWGA01000003.1"/>
</dbReference>
<dbReference type="OrthoDB" id="7625665at2"/>
<feature type="region of interest" description="Disordered" evidence="1">
    <location>
        <begin position="22"/>
        <end position="49"/>
    </location>
</feature>
<sequence length="654" mass="71768">MKRISLGATLVLSTYLTACDNPPRVPELRQGDGLSGPETSEGGGSESTGWSEKFAAFEAFEAEAYADPGSSEADLANIQGLLPDFVSVSWDEQSFDETTGATAFDNLRVTINTEPAFGVAMDEARVWGFDDDLLIARLNGERLDETGRVFDRLEADGYSLFGAAGAMEAVFDVMEAQIGEEASSEVDFGVNQFDMTVESTVTGPLTLRPFEYVPLSEETYAQLTDMLEMEPGELEEEGFDGLQALRLAQQVIAVGRSVEIERGSARNMDMTMQIDSPEVSQTVSYTLDFYGYEGLSGYDIDGIYYEGMRQQQGMSFDGEALEAEEVYPDGLDIDQLLTADYMSYEGIRLDTLAGFLARSEFPGLDQRDLISLGQSVVTNYTYQMGGAEMFRVDEMSVTANEFEWLLPEEILVDMQGVAVYPGQIGETVLTFVPSGEDEEMQAVRADIEAGIDLLDEHGFSEIPANIQTAMTWNKDSGETEFSFAAQSDGFGERIARLGITLPPYDPIAAAAEEGELDSAFEDLFETHFTFNGARLYESDDGGYDKLFGYLHALGQQHESEGWGATLAGMPPEDLRQFIAVMTRSAKGRVQDQFPQAVDWIEAVAAYFETSGGSLDIRLDPPSPLTPDRIEELARANDMDAWVEQFGISVTHTPE</sequence>
<comment type="caution">
    <text evidence="2">The sequence shown here is derived from an EMBL/GenBank/DDBJ whole genome shotgun (WGS) entry which is preliminary data.</text>
</comment>
<reference evidence="2 3" key="1">
    <citation type="submission" date="2018-08" db="EMBL/GenBank/DDBJ databases">
        <title>Henriciella mobilis sp. nov., isolated from seawater.</title>
        <authorList>
            <person name="Cheng H."/>
            <person name="Wu Y.-H."/>
            <person name="Xu X.-W."/>
            <person name="Guo L.-L."/>
        </authorList>
    </citation>
    <scope>NUCLEOTIDE SEQUENCE [LARGE SCALE GENOMIC DNA]</scope>
    <source>
        <strain evidence="2 3">CCUG67844</strain>
    </source>
</reference>
<gene>
    <name evidence="2" type="ORF">D1222_02230</name>
</gene>
<proteinExistence type="predicted"/>
<keyword evidence="3" id="KW-1185">Reference proteome</keyword>
<name>A0A399RLE3_9PROT</name>
<evidence type="ECO:0000313" key="3">
    <source>
        <dbReference type="Proteomes" id="UP000265845"/>
    </source>
</evidence>
<organism evidence="2 3">
    <name type="scientific">Henriciella algicola</name>
    <dbReference type="NCBI Taxonomy" id="1608422"/>
    <lineage>
        <taxon>Bacteria</taxon>
        <taxon>Pseudomonadati</taxon>
        <taxon>Pseudomonadota</taxon>
        <taxon>Alphaproteobacteria</taxon>
        <taxon>Hyphomonadales</taxon>
        <taxon>Hyphomonadaceae</taxon>
        <taxon>Henriciella</taxon>
    </lineage>
</organism>
<evidence type="ECO:0008006" key="4">
    <source>
        <dbReference type="Google" id="ProtNLM"/>
    </source>
</evidence>
<dbReference type="AlphaFoldDB" id="A0A399RLE3"/>
<dbReference type="Proteomes" id="UP000265845">
    <property type="component" value="Unassembled WGS sequence"/>
</dbReference>
<evidence type="ECO:0000256" key="1">
    <source>
        <dbReference type="SAM" id="MobiDB-lite"/>
    </source>
</evidence>
<dbReference type="EMBL" id="QWGA01000003">
    <property type="protein sequence ID" value="RIJ31104.1"/>
    <property type="molecule type" value="Genomic_DNA"/>
</dbReference>
<protein>
    <recommendedName>
        <fullName evidence="4">DUF945 family protein</fullName>
    </recommendedName>
</protein>
<accession>A0A399RLE3</accession>